<dbReference type="InterPro" id="IPR010281">
    <property type="entry name" value="DUF885"/>
</dbReference>
<reference evidence="2 3" key="1">
    <citation type="submission" date="2022-01" db="EMBL/GenBank/DDBJ databases">
        <title>Paraglaciecola sp. G1-23.</title>
        <authorList>
            <person name="Jin M.S."/>
            <person name="Han D.M."/>
            <person name="Kim H.M."/>
            <person name="Jeon C.O."/>
        </authorList>
    </citation>
    <scope>NUCLEOTIDE SEQUENCE [LARGE SCALE GENOMIC DNA]</scope>
    <source>
        <strain evidence="2 3">G1-23</strain>
    </source>
</reference>
<dbReference type="Proteomes" id="UP001521137">
    <property type="component" value="Unassembled WGS sequence"/>
</dbReference>
<organism evidence="2 3">
    <name type="scientific">Paraglaciecola algarum</name>
    <dbReference type="NCBI Taxonomy" id="3050085"/>
    <lineage>
        <taxon>Bacteria</taxon>
        <taxon>Pseudomonadati</taxon>
        <taxon>Pseudomonadota</taxon>
        <taxon>Gammaproteobacteria</taxon>
        <taxon>Alteromonadales</taxon>
        <taxon>Alteromonadaceae</taxon>
        <taxon>Paraglaciecola</taxon>
    </lineage>
</organism>
<dbReference type="RefSeq" id="WP_235313430.1">
    <property type="nucleotide sequence ID" value="NZ_JAKGAS010000008.1"/>
</dbReference>
<keyword evidence="3" id="KW-1185">Reference proteome</keyword>
<dbReference type="PANTHER" id="PTHR33361">
    <property type="entry name" value="GLR0591 PROTEIN"/>
    <property type="match status" value="1"/>
</dbReference>
<feature type="signal peptide" evidence="1">
    <location>
        <begin position="1"/>
        <end position="21"/>
    </location>
</feature>
<gene>
    <name evidence="2" type="ORF">L0668_14505</name>
</gene>
<dbReference type="PROSITE" id="PS51257">
    <property type="entry name" value="PROKAR_LIPOPROTEIN"/>
    <property type="match status" value="1"/>
</dbReference>
<keyword evidence="1" id="KW-0732">Signal</keyword>
<comment type="caution">
    <text evidence="2">The sequence shown here is derived from an EMBL/GenBank/DDBJ whole genome shotgun (WGS) entry which is preliminary data.</text>
</comment>
<feature type="chain" id="PRO_5047331708" evidence="1">
    <location>
        <begin position="22"/>
        <end position="622"/>
    </location>
</feature>
<evidence type="ECO:0000313" key="3">
    <source>
        <dbReference type="Proteomes" id="UP001521137"/>
    </source>
</evidence>
<proteinExistence type="predicted"/>
<evidence type="ECO:0000313" key="2">
    <source>
        <dbReference type="EMBL" id="MCF2949327.1"/>
    </source>
</evidence>
<sequence>MKKTLSIITLILLSACGQANKENISKTQNSVADASQTKVEPESERLNQWLDIKYEEELMLSPMKLTRLGRKERYDEFNDYSEAEVDQKLKWQADSVAELKRSFNYDLLSEDAKISYDLWVYQYEAAKALIPFRTNKYILTQMMGNHTSLPNSVINYHKVDELSDMQAYIKRIDGLSTAISNLLERAKLNAKQGTRPPYFAYDSIIEQSSNLIKGRPFDQSELDSPMFADAKSKIKILLDNNKINTQQVTNLEAEVTLALTSQFQTAYKDLISWFILDKSNVSDEAKGAGALPNGEAFYNAKLQNYTTTNLTADEIHQTGLKEVARILGLMKEIKSSVKFTGSLQEFFAYIKSDVNNQQFYYPNTDEGRQGYIDDSTAYLDYIHKKLPEYFGLLPKANLVVKRVEAFREQAGAPQHYSKGTPDGSRDGVYYAHLLDMSAMPKNEMEAIAYHEGNPGHHMQISIAQELEGVPNFRTQLSFTSYVEGWALYSELLAQEMGAYSSPYSRFGRLVSEMWRAIRLVVDTGIHSKSWTEQQAIDYFRQNSPISEGAILAEVRRYFVLPGQATSYKIGMIKILELREKAKLALGDKFDIKGFHDTILGGGSVPLSILERIVDNWIAKTKG</sequence>
<dbReference type="PANTHER" id="PTHR33361:SF16">
    <property type="entry name" value="DUF885 DOMAIN-CONTAINING PROTEIN"/>
    <property type="match status" value="1"/>
</dbReference>
<dbReference type="EMBL" id="JAKGAS010000008">
    <property type="protein sequence ID" value="MCF2949327.1"/>
    <property type="molecule type" value="Genomic_DNA"/>
</dbReference>
<protein>
    <submittedName>
        <fullName evidence="2">DUF885 domain-containing protein</fullName>
    </submittedName>
</protein>
<accession>A0ABS9DBC5</accession>
<dbReference type="Pfam" id="PF05960">
    <property type="entry name" value="DUF885"/>
    <property type="match status" value="1"/>
</dbReference>
<evidence type="ECO:0000256" key="1">
    <source>
        <dbReference type="SAM" id="SignalP"/>
    </source>
</evidence>
<name>A0ABS9DBC5_9ALTE</name>